<keyword evidence="4" id="KW-1185">Reference proteome</keyword>
<dbReference type="Pfam" id="PF24883">
    <property type="entry name" value="NPHP3_N"/>
    <property type="match status" value="1"/>
</dbReference>
<dbReference type="PANTHER" id="PTHR10039">
    <property type="entry name" value="AMELOGENIN"/>
    <property type="match status" value="1"/>
</dbReference>
<dbReference type="Gene3D" id="3.40.50.300">
    <property type="entry name" value="P-loop containing nucleotide triphosphate hydrolases"/>
    <property type="match status" value="1"/>
</dbReference>
<dbReference type="InterPro" id="IPR056884">
    <property type="entry name" value="NPHP3-like_N"/>
</dbReference>
<dbReference type="PANTHER" id="PTHR10039:SF17">
    <property type="entry name" value="FUNGAL STAND N-TERMINAL GOODBYE DOMAIN-CONTAINING PROTEIN-RELATED"/>
    <property type="match status" value="1"/>
</dbReference>
<accession>A0A9P5TEX8</accession>
<dbReference type="EMBL" id="JADNYJ010000286">
    <property type="protein sequence ID" value="KAF8871944.1"/>
    <property type="molecule type" value="Genomic_DNA"/>
</dbReference>
<dbReference type="AlphaFoldDB" id="A0A9P5TEX8"/>
<dbReference type="Proteomes" id="UP000724874">
    <property type="component" value="Unassembled WGS sequence"/>
</dbReference>
<evidence type="ECO:0000259" key="2">
    <source>
        <dbReference type="Pfam" id="PF24883"/>
    </source>
</evidence>
<evidence type="ECO:0000313" key="4">
    <source>
        <dbReference type="Proteomes" id="UP000724874"/>
    </source>
</evidence>
<proteinExistence type="predicted"/>
<gene>
    <name evidence="3" type="ORF">CPB84DRAFT_718352</name>
</gene>
<name>A0A9P5TEX8_GYMJU</name>
<evidence type="ECO:0000313" key="3">
    <source>
        <dbReference type="EMBL" id="KAF8871944.1"/>
    </source>
</evidence>
<comment type="caution">
    <text evidence="3">The sequence shown here is derived from an EMBL/GenBank/DDBJ whole genome shotgun (WGS) entry which is preliminary data.</text>
</comment>
<keyword evidence="1" id="KW-0677">Repeat</keyword>
<organism evidence="3 4">
    <name type="scientific">Gymnopilus junonius</name>
    <name type="common">Spectacular rustgill mushroom</name>
    <name type="synonym">Gymnopilus spectabilis subsp. junonius</name>
    <dbReference type="NCBI Taxonomy" id="109634"/>
    <lineage>
        <taxon>Eukaryota</taxon>
        <taxon>Fungi</taxon>
        <taxon>Dikarya</taxon>
        <taxon>Basidiomycota</taxon>
        <taxon>Agaricomycotina</taxon>
        <taxon>Agaricomycetes</taxon>
        <taxon>Agaricomycetidae</taxon>
        <taxon>Agaricales</taxon>
        <taxon>Agaricineae</taxon>
        <taxon>Hymenogastraceae</taxon>
        <taxon>Gymnopilus</taxon>
    </lineage>
</organism>
<feature type="domain" description="Nephrocystin 3-like N-terminal" evidence="2">
    <location>
        <begin position="69"/>
        <end position="234"/>
    </location>
</feature>
<dbReference type="InterPro" id="IPR027417">
    <property type="entry name" value="P-loop_NTPase"/>
</dbReference>
<dbReference type="SUPFAM" id="SSF52540">
    <property type="entry name" value="P-loop containing nucleoside triphosphate hydrolases"/>
    <property type="match status" value="1"/>
</dbReference>
<protein>
    <recommendedName>
        <fullName evidence="2">Nephrocystin 3-like N-terminal domain-containing protein</fullName>
    </recommendedName>
</protein>
<reference evidence="3" key="1">
    <citation type="submission" date="2020-11" db="EMBL/GenBank/DDBJ databases">
        <authorList>
            <consortium name="DOE Joint Genome Institute"/>
            <person name="Ahrendt S."/>
            <person name="Riley R."/>
            <person name="Andreopoulos W."/>
            <person name="LaButti K."/>
            <person name="Pangilinan J."/>
            <person name="Ruiz-duenas F.J."/>
            <person name="Barrasa J.M."/>
            <person name="Sanchez-Garcia M."/>
            <person name="Camarero S."/>
            <person name="Miyauchi S."/>
            <person name="Serrano A."/>
            <person name="Linde D."/>
            <person name="Babiker R."/>
            <person name="Drula E."/>
            <person name="Ayuso-Fernandez I."/>
            <person name="Pacheco R."/>
            <person name="Padilla G."/>
            <person name="Ferreira P."/>
            <person name="Barriuso J."/>
            <person name="Kellner H."/>
            <person name="Castanera R."/>
            <person name="Alfaro M."/>
            <person name="Ramirez L."/>
            <person name="Pisabarro A.G."/>
            <person name="Kuo A."/>
            <person name="Tritt A."/>
            <person name="Lipzen A."/>
            <person name="He G."/>
            <person name="Yan M."/>
            <person name="Ng V."/>
            <person name="Cullen D."/>
            <person name="Martin F."/>
            <person name="Rosso M.-N."/>
            <person name="Henrissat B."/>
            <person name="Hibbett D."/>
            <person name="Martinez A.T."/>
            <person name="Grigoriev I.V."/>
        </authorList>
    </citation>
    <scope>NUCLEOTIDE SEQUENCE</scope>
    <source>
        <strain evidence="3">AH 44721</strain>
    </source>
</reference>
<sequence length="477" mass="53886">MFSSSKNIVIYGGSFHNSHGTNLHEHTSINTSGFERLLQAASPSAFHNSGERFDPPRCHPKTRLKVLEDISKWVDGTNDHHKSVMWVNGGAGVGKSAIAQTIAERLAEDGRLLASYFFSRTDPSRNNINNLVASIAYQGILYVPQIKEHIINAVEQNPLVFRLSLEAQFTSLITIPFRDLNRLEPISSTTSPWIIVLDGLDECQDHRAQIEVLNAIASSLRNSAGPFALLILSRHEKDLSMAFSSGPMAQLYNSVKLDDIYADDDIRFFLEDQFEELRKSHPLKTHLPSPWPLPGHIDRLVWKSSGQFIYASTVIKYISSVRNRPDKRLEIILGLRLVDKENPFAELDALYTHIFSSVEADKIGLVLDILAFYMLTWSLPSISDAEKFLEFEPGDIESSLWDLGSIVQVANSSIRILHASLLDFLSQESRSKNFYIHAPVKHAEYARRYLEILKAHEDIWLSPVALYHLGEHCKMHC</sequence>
<dbReference type="OrthoDB" id="3014077at2759"/>
<evidence type="ECO:0000256" key="1">
    <source>
        <dbReference type="ARBA" id="ARBA00022737"/>
    </source>
</evidence>